<keyword evidence="2" id="KW-1185">Reference proteome</keyword>
<name>A0ACB9Q1A9_BAUVA</name>
<comment type="caution">
    <text evidence="1">The sequence shown here is derived from an EMBL/GenBank/DDBJ whole genome shotgun (WGS) entry which is preliminary data.</text>
</comment>
<accession>A0ACB9Q1A9</accession>
<sequence length="357" mass="40460">MTHDQKLFKELDKTIVSKVKIGNGDFISVKGKGTVAIESLIGLKYISDVLYVPDIDQNLLSVGQVVEKGFKVIFEDNLCLIKDTKGKDIFRVKMRAKSYALNLMEEEQIAFSSMTNNADLWHKRLGHFHLAGLLYMQKHALVKGVSMLEDKLANCVACQYGKLIRKPFPQTAWRATQKLQLVHTDVGGPQRVKRDKLDKKAEPGVFIGYSNTSKAYRIFQPQNGKILVSRDVKFMEDQQWSWEKPIIKQLPEIPQLFDDDVDDIPVRGTRSLFEIYQLSNVAILEPVEFEEAEKDEKLKIPVAQTVFMGIETVIVDKAQAAIDLGVDSANFNFSLIQSPLWLWSSSRRQPSSAPKLS</sequence>
<dbReference type="Proteomes" id="UP000828941">
    <property type="component" value="Chromosome 2"/>
</dbReference>
<dbReference type="EMBL" id="CM039427">
    <property type="protein sequence ID" value="KAI4354745.1"/>
    <property type="molecule type" value="Genomic_DNA"/>
</dbReference>
<organism evidence="1 2">
    <name type="scientific">Bauhinia variegata</name>
    <name type="common">Purple orchid tree</name>
    <name type="synonym">Phanera variegata</name>
    <dbReference type="NCBI Taxonomy" id="167791"/>
    <lineage>
        <taxon>Eukaryota</taxon>
        <taxon>Viridiplantae</taxon>
        <taxon>Streptophyta</taxon>
        <taxon>Embryophyta</taxon>
        <taxon>Tracheophyta</taxon>
        <taxon>Spermatophyta</taxon>
        <taxon>Magnoliopsida</taxon>
        <taxon>eudicotyledons</taxon>
        <taxon>Gunneridae</taxon>
        <taxon>Pentapetalae</taxon>
        <taxon>rosids</taxon>
        <taxon>fabids</taxon>
        <taxon>Fabales</taxon>
        <taxon>Fabaceae</taxon>
        <taxon>Cercidoideae</taxon>
        <taxon>Cercideae</taxon>
        <taxon>Bauhiniinae</taxon>
        <taxon>Bauhinia</taxon>
    </lineage>
</organism>
<gene>
    <name evidence="1" type="ORF">L6164_003588</name>
</gene>
<evidence type="ECO:0000313" key="2">
    <source>
        <dbReference type="Proteomes" id="UP000828941"/>
    </source>
</evidence>
<reference evidence="1 2" key="1">
    <citation type="journal article" date="2022" name="DNA Res.">
        <title>Chromosomal-level genome assembly of the orchid tree Bauhinia variegata (Leguminosae; Cercidoideae) supports the allotetraploid origin hypothesis of Bauhinia.</title>
        <authorList>
            <person name="Zhong Y."/>
            <person name="Chen Y."/>
            <person name="Zheng D."/>
            <person name="Pang J."/>
            <person name="Liu Y."/>
            <person name="Luo S."/>
            <person name="Meng S."/>
            <person name="Qian L."/>
            <person name="Wei D."/>
            <person name="Dai S."/>
            <person name="Zhou R."/>
        </authorList>
    </citation>
    <scope>NUCLEOTIDE SEQUENCE [LARGE SCALE GENOMIC DNA]</scope>
    <source>
        <strain evidence="1">BV-YZ2020</strain>
    </source>
</reference>
<proteinExistence type="predicted"/>
<evidence type="ECO:0000313" key="1">
    <source>
        <dbReference type="EMBL" id="KAI4354745.1"/>
    </source>
</evidence>
<protein>
    <submittedName>
        <fullName evidence="1">Uncharacterized protein</fullName>
    </submittedName>
</protein>